<feature type="domain" description="UspA" evidence="2">
    <location>
        <begin position="1"/>
        <end position="142"/>
    </location>
</feature>
<dbReference type="EMBL" id="LOPU01000029">
    <property type="protein sequence ID" value="KTG08953.1"/>
    <property type="molecule type" value="Genomic_DNA"/>
</dbReference>
<dbReference type="PANTHER" id="PTHR46268">
    <property type="entry name" value="STRESS RESPONSE PROTEIN NHAX"/>
    <property type="match status" value="1"/>
</dbReference>
<comment type="similarity">
    <text evidence="1">Belongs to the universal stress protein A family.</text>
</comment>
<dbReference type="STRING" id="1514971.AUR64_14180"/>
<dbReference type="Gene3D" id="3.40.50.620">
    <property type="entry name" value="HUPs"/>
    <property type="match status" value="1"/>
</dbReference>
<dbReference type="InterPro" id="IPR006016">
    <property type="entry name" value="UspA"/>
</dbReference>
<evidence type="ECO:0000313" key="4">
    <source>
        <dbReference type="Proteomes" id="UP000054387"/>
    </source>
</evidence>
<comment type="caution">
    <text evidence="3">The sequence shown here is derived from an EMBL/GenBank/DDBJ whole genome shotgun (WGS) entry which is preliminary data.</text>
</comment>
<dbReference type="Proteomes" id="UP000054387">
    <property type="component" value="Unassembled WGS sequence"/>
</dbReference>
<dbReference type="RefSeq" id="WP_058582106.1">
    <property type="nucleotide sequence ID" value="NZ_LOPU01000029.1"/>
</dbReference>
<dbReference type="PIRSF" id="PIRSF006276">
    <property type="entry name" value="UspA"/>
    <property type="match status" value="1"/>
</dbReference>
<gene>
    <name evidence="3" type="ORF">AUR64_14180</name>
</gene>
<sequence length="143" mass="15106">MYDTILVPTDGSDASAAAVEHAVDIAHTRDATVHLLHVVDVGTEMSSAASGQIAQQVSETLEQQADDALDDAVSRAEDAGVDYERVILEGNPDTAIVDYAEDNAVDLVVMGATGRAGLTEKLLGSTTDRVMRSTKIPVLLIRE</sequence>
<keyword evidence="4" id="KW-1185">Reference proteome</keyword>
<dbReference type="Pfam" id="PF00582">
    <property type="entry name" value="Usp"/>
    <property type="match status" value="1"/>
</dbReference>
<protein>
    <submittedName>
        <fullName evidence="3">Universal stress protein UspA</fullName>
    </submittedName>
</protein>
<dbReference type="PRINTS" id="PR01438">
    <property type="entry name" value="UNVRSLSTRESS"/>
</dbReference>
<dbReference type="SUPFAM" id="SSF52402">
    <property type="entry name" value="Adenine nucleotide alpha hydrolases-like"/>
    <property type="match status" value="1"/>
</dbReference>
<evidence type="ECO:0000313" key="3">
    <source>
        <dbReference type="EMBL" id="KTG08953.1"/>
    </source>
</evidence>
<evidence type="ECO:0000256" key="1">
    <source>
        <dbReference type="ARBA" id="ARBA00008791"/>
    </source>
</evidence>
<dbReference type="InterPro" id="IPR014729">
    <property type="entry name" value="Rossmann-like_a/b/a_fold"/>
</dbReference>
<evidence type="ECO:0000259" key="2">
    <source>
        <dbReference type="Pfam" id="PF00582"/>
    </source>
</evidence>
<accession>A0A0W1R6G4</accession>
<dbReference type="InterPro" id="IPR006015">
    <property type="entry name" value="Universal_stress_UspA"/>
</dbReference>
<organism evidence="3 4">
    <name type="scientific">Haloprofundus marisrubri</name>
    <dbReference type="NCBI Taxonomy" id="1514971"/>
    <lineage>
        <taxon>Archaea</taxon>
        <taxon>Methanobacteriati</taxon>
        <taxon>Methanobacteriota</taxon>
        <taxon>Stenosarchaea group</taxon>
        <taxon>Halobacteria</taxon>
        <taxon>Halobacteriales</taxon>
        <taxon>Haloferacaceae</taxon>
        <taxon>Haloprofundus</taxon>
    </lineage>
</organism>
<dbReference type="CDD" id="cd00293">
    <property type="entry name" value="USP-like"/>
    <property type="match status" value="1"/>
</dbReference>
<name>A0A0W1R6G4_9EURY</name>
<reference evidence="3 4" key="1">
    <citation type="submission" date="2015-12" db="EMBL/GenBank/DDBJ databases">
        <title>Haloprofundus marisrubri gen. nov., sp. nov., an extremely halophilic archaeon isolated from the Discovery deep brine-seawater interface in the Red Sea.</title>
        <authorList>
            <person name="Zhang G."/>
            <person name="Stingl U."/>
            <person name="Rashid M."/>
        </authorList>
    </citation>
    <scope>NUCLEOTIDE SEQUENCE [LARGE SCALE GENOMIC DNA]</scope>
    <source>
        <strain evidence="3 4">SB9</strain>
    </source>
</reference>
<proteinExistence type="inferred from homology"/>
<dbReference type="AlphaFoldDB" id="A0A0W1R6G4"/>
<dbReference type="PANTHER" id="PTHR46268:SF6">
    <property type="entry name" value="UNIVERSAL STRESS PROTEIN UP12"/>
    <property type="match status" value="1"/>
</dbReference>